<dbReference type="STRING" id="656914.SAMN00017405_0971"/>
<evidence type="ECO:0000259" key="8">
    <source>
        <dbReference type="Pfam" id="PF00460"/>
    </source>
</evidence>
<feature type="domain" description="Flagellar basal body rod protein N-terminal" evidence="8">
    <location>
        <begin position="8"/>
        <end position="38"/>
    </location>
</feature>
<dbReference type="PANTHER" id="PTHR30033">
    <property type="entry name" value="FLAGELLAR HOOK-ASSOCIATED PROTEIN 1"/>
    <property type="match status" value="1"/>
</dbReference>
<keyword evidence="11" id="KW-0966">Cell projection</keyword>
<comment type="subcellular location">
    <subcellularLocation>
        <location evidence="1 7">Bacterial flagellum</location>
    </subcellularLocation>
    <subcellularLocation>
        <location evidence="2 7">Secreted</location>
    </subcellularLocation>
</comment>
<sequence>MSGLFFGINIGVKGLMAQQAAINVTSHNVANANTPGYTRQRAFMETSIPISGLGKGQLGSGVEIAEIQRLRDEFIDYQIRNETSKLGTNEAKSDALSQIETVFMEPSETGFNELMNDFWNGFQELSKYAESSPIRTTVKEVAVSLTDAFRHMSKQLTDFQTDTTKNMGIKVIDVNSLGRQIASLNDKIVNIKMSGDNPNDLLDKRDTLLNQLSGLGNITTTPRLDANGKPTGALDVKFGDQKLVDNITSNDVEFTDGKLVLKEKDGKTTDIKLADGELAGMLELNKTEGTDLGTDSIQFYKNKLDSLAVGIAKAVNEEHRKGTNLKEETGIDFFVFKDEKGDPITDLTKISAANIYLNSDIEKDVSRIAAAATPSDPGDFAKGNGEIALNIAKLQSAALKITGGNLEVTTGGGGTNFADYYKDMTAELGVATKEAHRMTENQGVLVNQLEMRQESLIGVSMDEEMANLISFQHAYQANAKVISTMDELLQTVINMVR</sequence>
<dbReference type="AlphaFoldDB" id="A0A1W1UQ54"/>
<evidence type="ECO:0000256" key="4">
    <source>
        <dbReference type="ARBA" id="ARBA00016244"/>
    </source>
</evidence>
<dbReference type="InterPro" id="IPR010930">
    <property type="entry name" value="Flg_bb/hook_C_dom"/>
</dbReference>
<evidence type="ECO:0000313" key="11">
    <source>
        <dbReference type="EMBL" id="SMB82824.1"/>
    </source>
</evidence>
<keyword evidence="11" id="KW-0282">Flagellum</keyword>
<name>A0A1W1UQ54_DESTI</name>
<evidence type="ECO:0000256" key="1">
    <source>
        <dbReference type="ARBA" id="ARBA00004365"/>
    </source>
</evidence>
<dbReference type="OrthoDB" id="9802553at2"/>
<feature type="domain" description="Flagellar hook-associated protein FlgK helical" evidence="10">
    <location>
        <begin position="96"/>
        <end position="334"/>
    </location>
</feature>
<keyword evidence="5 7" id="KW-0964">Secreted</keyword>
<gene>
    <name evidence="7" type="primary">flgK</name>
    <name evidence="11" type="ORF">SAMN00017405_0971</name>
</gene>
<evidence type="ECO:0000313" key="12">
    <source>
        <dbReference type="Proteomes" id="UP000192731"/>
    </source>
</evidence>
<dbReference type="NCBIfam" id="TIGR02492">
    <property type="entry name" value="flgK_ends"/>
    <property type="match status" value="1"/>
</dbReference>
<dbReference type="GO" id="GO:0005198">
    <property type="term" value="F:structural molecule activity"/>
    <property type="evidence" value="ECO:0007669"/>
    <property type="project" value="UniProtKB-UniRule"/>
</dbReference>
<dbReference type="EMBL" id="FWWT01000008">
    <property type="protein sequence ID" value="SMB82824.1"/>
    <property type="molecule type" value="Genomic_DNA"/>
</dbReference>
<feature type="domain" description="Flagellar basal-body/hook protein C-terminal" evidence="9">
    <location>
        <begin position="458"/>
        <end position="495"/>
    </location>
</feature>
<keyword evidence="6 7" id="KW-0975">Bacterial flagellum</keyword>
<evidence type="ECO:0000259" key="9">
    <source>
        <dbReference type="Pfam" id="PF06429"/>
    </source>
</evidence>
<dbReference type="InterPro" id="IPR002371">
    <property type="entry name" value="FlgK"/>
</dbReference>
<dbReference type="GO" id="GO:0044780">
    <property type="term" value="P:bacterial-type flagellum assembly"/>
    <property type="evidence" value="ECO:0007669"/>
    <property type="project" value="InterPro"/>
</dbReference>
<dbReference type="SUPFAM" id="SSF64518">
    <property type="entry name" value="Phase 1 flagellin"/>
    <property type="match status" value="1"/>
</dbReference>
<evidence type="ECO:0000256" key="6">
    <source>
        <dbReference type="ARBA" id="ARBA00023143"/>
    </source>
</evidence>
<evidence type="ECO:0000256" key="5">
    <source>
        <dbReference type="ARBA" id="ARBA00022525"/>
    </source>
</evidence>
<keyword evidence="12" id="KW-1185">Reference proteome</keyword>
<evidence type="ECO:0000256" key="7">
    <source>
        <dbReference type="RuleBase" id="RU362065"/>
    </source>
</evidence>
<evidence type="ECO:0000256" key="3">
    <source>
        <dbReference type="ARBA" id="ARBA00009677"/>
    </source>
</evidence>
<dbReference type="GO" id="GO:0005576">
    <property type="term" value="C:extracellular region"/>
    <property type="evidence" value="ECO:0007669"/>
    <property type="project" value="UniProtKB-SubCell"/>
</dbReference>
<dbReference type="Proteomes" id="UP000192731">
    <property type="component" value="Unassembled WGS sequence"/>
</dbReference>
<dbReference type="InterPro" id="IPR001444">
    <property type="entry name" value="Flag_bb_rod_N"/>
</dbReference>
<protein>
    <recommendedName>
        <fullName evidence="4 7">Flagellar hook-associated protein 1</fullName>
        <shortName evidence="7">HAP1</shortName>
    </recommendedName>
</protein>
<evidence type="ECO:0000256" key="2">
    <source>
        <dbReference type="ARBA" id="ARBA00004613"/>
    </source>
</evidence>
<dbReference type="Pfam" id="PF00460">
    <property type="entry name" value="Flg_bb_rod"/>
    <property type="match status" value="1"/>
</dbReference>
<dbReference type="PRINTS" id="PR01005">
    <property type="entry name" value="FLGHOOKAP1"/>
</dbReference>
<keyword evidence="11" id="KW-0969">Cilium</keyword>
<accession>A0A1W1UQ54</accession>
<comment type="similarity">
    <text evidence="3 7">Belongs to the flagella basal body rod proteins family.</text>
</comment>
<dbReference type="GO" id="GO:0009424">
    <property type="term" value="C:bacterial-type flagellum hook"/>
    <property type="evidence" value="ECO:0007669"/>
    <property type="project" value="UniProtKB-UniRule"/>
</dbReference>
<evidence type="ECO:0000259" key="10">
    <source>
        <dbReference type="Pfam" id="PF22638"/>
    </source>
</evidence>
<dbReference type="PANTHER" id="PTHR30033:SF1">
    <property type="entry name" value="FLAGELLAR HOOK-ASSOCIATED PROTEIN 1"/>
    <property type="match status" value="1"/>
</dbReference>
<dbReference type="Pfam" id="PF06429">
    <property type="entry name" value="Flg_bbr_C"/>
    <property type="match status" value="1"/>
</dbReference>
<dbReference type="Pfam" id="PF22638">
    <property type="entry name" value="FlgK_D1"/>
    <property type="match status" value="1"/>
</dbReference>
<organism evidence="11 12">
    <name type="scientific">Desulfonispora thiosulfatigenes DSM 11270</name>
    <dbReference type="NCBI Taxonomy" id="656914"/>
    <lineage>
        <taxon>Bacteria</taxon>
        <taxon>Bacillati</taxon>
        <taxon>Bacillota</taxon>
        <taxon>Clostridia</taxon>
        <taxon>Eubacteriales</taxon>
        <taxon>Peptococcaceae</taxon>
        <taxon>Desulfonispora</taxon>
    </lineage>
</organism>
<proteinExistence type="inferred from homology"/>
<reference evidence="11 12" key="1">
    <citation type="submission" date="2017-04" db="EMBL/GenBank/DDBJ databases">
        <authorList>
            <person name="Afonso C.L."/>
            <person name="Miller P.J."/>
            <person name="Scott M.A."/>
            <person name="Spackman E."/>
            <person name="Goraichik I."/>
            <person name="Dimitrov K.M."/>
            <person name="Suarez D.L."/>
            <person name="Swayne D.E."/>
        </authorList>
    </citation>
    <scope>NUCLEOTIDE SEQUENCE [LARGE SCALE GENOMIC DNA]</scope>
    <source>
        <strain evidence="11 12">DSM 11270</strain>
    </source>
</reference>
<dbReference type="RefSeq" id="WP_084052217.1">
    <property type="nucleotide sequence ID" value="NZ_FWWT01000008.1"/>
</dbReference>
<dbReference type="InterPro" id="IPR053927">
    <property type="entry name" value="FlgK_helical"/>
</dbReference>